<organism evidence="1 2">
    <name type="scientific">Acrasis kona</name>
    <dbReference type="NCBI Taxonomy" id="1008807"/>
    <lineage>
        <taxon>Eukaryota</taxon>
        <taxon>Discoba</taxon>
        <taxon>Heterolobosea</taxon>
        <taxon>Tetramitia</taxon>
        <taxon>Eutetramitia</taxon>
        <taxon>Acrasidae</taxon>
        <taxon>Acrasis</taxon>
    </lineage>
</organism>
<gene>
    <name evidence="1" type="ORF">AKO1_014448</name>
</gene>
<sequence length="340" mass="40619">MVTFFDILNYIFDILRRFKLDFFTQRQYQDATDTYRYHLKNKTDLKLLGQGSLDARWERDTNTNEWFFNHTQNRYRRNYSEKYDTKLKSSVCTFQQLVESLQIINKNTLITTQLLEFKKSPSLVNSNNQKQRKLRKLKHEIYMAAKVNQLKNTLYSQKMYMLGKSNINNFSEPPSNVRQPENYKNKMHLIREIDHIQELYDEACFDAIKVEHEQRVMLQRTAAEQHKERETLNALIKSYLHAPVNKDEKYRNINKQIFSEHDDDPFLIAMNNIQNGFTFDTKNIYAPAKQKYPKLDVLSKKTEADRERRRELLLTLNEDDEIEVDRINGLMMAISHGPPL</sequence>
<dbReference type="EMBL" id="JAOPGA020000870">
    <property type="protein sequence ID" value="KAL0482566.1"/>
    <property type="molecule type" value="Genomic_DNA"/>
</dbReference>
<keyword evidence="2" id="KW-1185">Reference proteome</keyword>
<dbReference type="Proteomes" id="UP001431209">
    <property type="component" value="Unassembled WGS sequence"/>
</dbReference>
<accession>A0AAW2Z0C4</accession>
<dbReference type="AlphaFoldDB" id="A0AAW2Z0C4"/>
<name>A0AAW2Z0C4_9EUKA</name>
<reference evidence="1 2" key="1">
    <citation type="submission" date="2024-03" db="EMBL/GenBank/DDBJ databases">
        <title>The Acrasis kona genome and developmental transcriptomes reveal deep origins of eukaryotic multicellular pathways.</title>
        <authorList>
            <person name="Sheikh S."/>
            <person name="Fu C.-J."/>
            <person name="Brown M.W."/>
            <person name="Baldauf S.L."/>
        </authorList>
    </citation>
    <scope>NUCLEOTIDE SEQUENCE [LARGE SCALE GENOMIC DNA]</scope>
    <source>
        <strain evidence="1 2">ATCC MYA-3509</strain>
    </source>
</reference>
<evidence type="ECO:0000313" key="1">
    <source>
        <dbReference type="EMBL" id="KAL0482566.1"/>
    </source>
</evidence>
<comment type="caution">
    <text evidence="1">The sequence shown here is derived from an EMBL/GenBank/DDBJ whole genome shotgun (WGS) entry which is preliminary data.</text>
</comment>
<proteinExistence type="predicted"/>
<evidence type="ECO:0000313" key="2">
    <source>
        <dbReference type="Proteomes" id="UP001431209"/>
    </source>
</evidence>
<protein>
    <submittedName>
        <fullName evidence="1">Chromosome partition protein Smc</fullName>
    </submittedName>
</protein>